<reference evidence="2" key="1">
    <citation type="journal article" date="2023" name="Mol. Phylogenet. Evol.">
        <title>Genome-scale phylogeny and comparative genomics of the fungal order Sordariales.</title>
        <authorList>
            <person name="Hensen N."/>
            <person name="Bonometti L."/>
            <person name="Westerberg I."/>
            <person name="Brannstrom I.O."/>
            <person name="Guillou S."/>
            <person name="Cros-Aarteil S."/>
            <person name="Calhoun S."/>
            <person name="Haridas S."/>
            <person name="Kuo A."/>
            <person name="Mondo S."/>
            <person name="Pangilinan J."/>
            <person name="Riley R."/>
            <person name="LaButti K."/>
            <person name="Andreopoulos B."/>
            <person name="Lipzen A."/>
            <person name="Chen C."/>
            <person name="Yan M."/>
            <person name="Daum C."/>
            <person name="Ng V."/>
            <person name="Clum A."/>
            <person name="Steindorff A."/>
            <person name="Ohm R.A."/>
            <person name="Martin F."/>
            <person name="Silar P."/>
            <person name="Natvig D.O."/>
            <person name="Lalanne C."/>
            <person name="Gautier V."/>
            <person name="Ament-Velasquez S.L."/>
            <person name="Kruys A."/>
            <person name="Hutchinson M.I."/>
            <person name="Powell A.J."/>
            <person name="Barry K."/>
            <person name="Miller A.N."/>
            <person name="Grigoriev I.V."/>
            <person name="Debuchy R."/>
            <person name="Gladieux P."/>
            <person name="Hiltunen Thoren M."/>
            <person name="Johannesson H."/>
        </authorList>
    </citation>
    <scope>NUCLEOTIDE SEQUENCE</scope>
    <source>
        <strain evidence="2">CBS 508.74</strain>
    </source>
</reference>
<comment type="caution">
    <text evidence="2">The sequence shown here is derived from an EMBL/GenBank/DDBJ whole genome shotgun (WGS) entry which is preliminary data.</text>
</comment>
<keyword evidence="3" id="KW-1185">Reference proteome</keyword>
<dbReference type="AlphaFoldDB" id="A0AAN6T9L3"/>
<accession>A0AAN6T9L3</accession>
<feature type="region of interest" description="Disordered" evidence="1">
    <location>
        <begin position="112"/>
        <end position="150"/>
    </location>
</feature>
<protein>
    <submittedName>
        <fullName evidence="2">Uncharacterized protein</fullName>
    </submittedName>
</protein>
<proteinExistence type="predicted"/>
<feature type="compositionally biased region" description="Basic and acidic residues" evidence="1">
    <location>
        <begin position="141"/>
        <end position="150"/>
    </location>
</feature>
<dbReference type="RefSeq" id="XP_064666482.1">
    <property type="nucleotide sequence ID" value="XM_064809393.1"/>
</dbReference>
<evidence type="ECO:0000313" key="3">
    <source>
        <dbReference type="Proteomes" id="UP001302812"/>
    </source>
</evidence>
<sequence length="150" mass="16440">MMTAWHRGVTPSAKCERFQTQAVKQGNNLFMTPTHPAAAANLNVPFKLRLCHPITSAPARHIMVNSTARLELKQGRNLNILGLTAFPSPTAIVRQRNSNLLGSVRLTPILSGKKRKIKPSQHPITDPLTSSPSHKLCKPVPETKNKSPSV</sequence>
<name>A0AAN6T9L3_9PEZI</name>
<evidence type="ECO:0000256" key="1">
    <source>
        <dbReference type="SAM" id="MobiDB-lite"/>
    </source>
</evidence>
<dbReference type="Proteomes" id="UP001302812">
    <property type="component" value="Unassembled WGS sequence"/>
</dbReference>
<gene>
    <name evidence="2" type="ORF">N656DRAFT_363090</name>
</gene>
<dbReference type="GeneID" id="89933517"/>
<dbReference type="EMBL" id="MU853359">
    <property type="protein sequence ID" value="KAK4108912.1"/>
    <property type="molecule type" value="Genomic_DNA"/>
</dbReference>
<organism evidence="2 3">
    <name type="scientific">Canariomyces notabilis</name>
    <dbReference type="NCBI Taxonomy" id="2074819"/>
    <lineage>
        <taxon>Eukaryota</taxon>
        <taxon>Fungi</taxon>
        <taxon>Dikarya</taxon>
        <taxon>Ascomycota</taxon>
        <taxon>Pezizomycotina</taxon>
        <taxon>Sordariomycetes</taxon>
        <taxon>Sordariomycetidae</taxon>
        <taxon>Sordariales</taxon>
        <taxon>Chaetomiaceae</taxon>
        <taxon>Canariomyces</taxon>
    </lineage>
</organism>
<evidence type="ECO:0000313" key="2">
    <source>
        <dbReference type="EMBL" id="KAK4108912.1"/>
    </source>
</evidence>
<reference evidence="2" key="2">
    <citation type="submission" date="2023-05" db="EMBL/GenBank/DDBJ databases">
        <authorList>
            <consortium name="Lawrence Berkeley National Laboratory"/>
            <person name="Steindorff A."/>
            <person name="Hensen N."/>
            <person name="Bonometti L."/>
            <person name="Westerberg I."/>
            <person name="Brannstrom I.O."/>
            <person name="Guillou S."/>
            <person name="Cros-Aarteil S."/>
            <person name="Calhoun S."/>
            <person name="Haridas S."/>
            <person name="Kuo A."/>
            <person name="Mondo S."/>
            <person name="Pangilinan J."/>
            <person name="Riley R."/>
            <person name="Labutti K."/>
            <person name="Andreopoulos B."/>
            <person name="Lipzen A."/>
            <person name="Chen C."/>
            <person name="Yanf M."/>
            <person name="Daum C."/>
            <person name="Ng V."/>
            <person name="Clum A."/>
            <person name="Ohm R."/>
            <person name="Martin F."/>
            <person name="Silar P."/>
            <person name="Natvig D."/>
            <person name="Lalanne C."/>
            <person name="Gautier V."/>
            <person name="Ament-Velasquez S.L."/>
            <person name="Kruys A."/>
            <person name="Hutchinson M.I."/>
            <person name="Powell A.J."/>
            <person name="Barry K."/>
            <person name="Miller A.N."/>
            <person name="Grigoriev I.V."/>
            <person name="Debuchy R."/>
            <person name="Gladieux P."/>
            <person name="Thoren M.H."/>
            <person name="Johannesson H."/>
        </authorList>
    </citation>
    <scope>NUCLEOTIDE SEQUENCE</scope>
    <source>
        <strain evidence="2">CBS 508.74</strain>
    </source>
</reference>